<proteinExistence type="predicted"/>
<dbReference type="Pfam" id="PF00389">
    <property type="entry name" value="2-Hacid_dh"/>
    <property type="match status" value="1"/>
</dbReference>
<keyword evidence="5" id="KW-1185">Reference proteome</keyword>
<dbReference type="EMBL" id="JAPNKA010000001">
    <property type="protein sequence ID" value="MCY1080431.1"/>
    <property type="molecule type" value="Genomic_DNA"/>
</dbReference>
<evidence type="ECO:0000313" key="4">
    <source>
        <dbReference type="EMBL" id="MCY1080431.1"/>
    </source>
</evidence>
<dbReference type="SUPFAM" id="SSF52283">
    <property type="entry name" value="Formate/glycerate dehydrogenase catalytic domain-like"/>
    <property type="match status" value="1"/>
</dbReference>
<accession>A0ABT4AFF5</accession>
<keyword evidence="2" id="KW-0520">NAD</keyword>
<evidence type="ECO:0000256" key="2">
    <source>
        <dbReference type="ARBA" id="ARBA00023027"/>
    </source>
</evidence>
<sequence length="186" mass="20281">MERPTRPRVFVTRQLPGDALARLAAQVSLRVWEEQLPPPREVLLSEAREVDGLITLLTDRVDEPLLDGAPRLRAVSNVAVGYDNIDVAACTARRIPVGKTPGVLTETTADFAFSLMMGLARRVAEADAYVRAGKWRMNLPNVLLAPHIASASHATRGRMASMAVDNLLAALDGRKPPHCVNPELFT</sequence>
<dbReference type="InterPro" id="IPR006139">
    <property type="entry name" value="D-isomer_2_OHA_DH_cat_dom"/>
</dbReference>
<gene>
    <name evidence="4" type="ORF">OV287_38875</name>
</gene>
<dbReference type="Proteomes" id="UP001207654">
    <property type="component" value="Unassembled WGS sequence"/>
</dbReference>
<dbReference type="PANTHER" id="PTHR10996:SF178">
    <property type="entry name" value="2-HYDROXYACID DEHYDROGENASE YGL185C-RELATED"/>
    <property type="match status" value="1"/>
</dbReference>
<evidence type="ECO:0000313" key="5">
    <source>
        <dbReference type="Proteomes" id="UP001207654"/>
    </source>
</evidence>
<evidence type="ECO:0000256" key="1">
    <source>
        <dbReference type="ARBA" id="ARBA00023002"/>
    </source>
</evidence>
<evidence type="ECO:0000259" key="3">
    <source>
        <dbReference type="Pfam" id="PF00389"/>
    </source>
</evidence>
<dbReference type="InterPro" id="IPR050223">
    <property type="entry name" value="D-isomer_2-hydroxyacid_DH"/>
</dbReference>
<feature type="domain" description="D-isomer specific 2-hydroxyacid dehydrogenase catalytic" evidence="3">
    <location>
        <begin position="9"/>
        <end position="181"/>
    </location>
</feature>
<organism evidence="4 5">
    <name type="scientific">Archangium lansingense</name>
    <dbReference type="NCBI Taxonomy" id="2995310"/>
    <lineage>
        <taxon>Bacteria</taxon>
        <taxon>Pseudomonadati</taxon>
        <taxon>Myxococcota</taxon>
        <taxon>Myxococcia</taxon>
        <taxon>Myxococcales</taxon>
        <taxon>Cystobacterineae</taxon>
        <taxon>Archangiaceae</taxon>
        <taxon>Archangium</taxon>
    </lineage>
</organism>
<reference evidence="4 5" key="1">
    <citation type="submission" date="2022-11" db="EMBL/GenBank/DDBJ databases">
        <title>Minimal conservation of predation-associated metabolite biosynthetic gene clusters underscores biosynthetic potential of Myxococcota including descriptions for ten novel species: Archangium lansinium sp. nov., Myxococcus landrumus sp. nov., Nannocystis bai.</title>
        <authorList>
            <person name="Ahearne A."/>
            <person name="Stevens C."/>
            <person name="Phillips K."/>
        </authorList>
    </citation>
    <scope>NUCLEOTIDE SEQUENCE [LARGE SCALE GENOMIC DNA]</scope>
    <source>
        <strain evidence="4 5">MIWBW</strain>
    </source>
</reference>
<dbReference type="RefSeq" id="WP_267539098.1">
    <property type="nucleotide sequence ID" value="NZ_JAPNKA010000001.1"/>
</dbReference>
<dbReference type="Gene3D" id="3.40.50.720">
    <property type="entry name" value="NAD(P)-binding Rossmann-like Domain"/>
    <property type="match status" value="4"/>
</dbReference>
<name>A0ABT4AFF5_9BACT</name>
<comment type="caution">
    <text evidence="4">The sequence shown here is derived from an EMBL/GenBank/DDBJ whole genome shotgun (WGS) entry which is preliminary data.</text>
</comment>
<keyword evidence="1" id="KW-0560">Oxidoreductase</keyword>
<protein>
    <recommendedName>
        <fullName evidence="3">D-isomer specific 2-hydroxyacid dehydrogenase catalytic domain-containing protein</fullName>
    </recommendedName>
</protein>
<dbReference type="PANTHER" id="PTHR10996">
    <property type="entry name" value="2-HYDROXYACID DEHYDROGENASE-RELATED"/>
    <property type="match status" value="1"/>
</dbReference>